<proteinExistence type="predicted"/>
<evidence type="ECO:0000313" key="2">
    <source>
        <dbReference type="Proteomes" id="UP000314294"/>
    </source>
</evidence>
<keyword evidence="2" id="KW-1185">Reference proteome</keyword>
<accession>A0A4Z2EKR4</accession>
<reference evidence="1 2" key="1">
    <citation type="submission" date="2019-03" db="EMBL/GenBank/DDBJ databases">
        <title>First draft genome of Liparis tanakae, snailfish: a comprehensive survey of snailfish specific genes.</title>
        <authorList>
            <person name="Kim W."/>
            <person name="Song I."/>
            <person name="Jeong J.-H."/>
            <person name="Kim D."/>
            <person name="Kim S."/>
            <person name="Ryu S."/>
            <person name="Song J.Y."/>
            <person name="Lee S.K."/>
        </authorList>
    </citation>
    <scope>NUCLEOTIDE SEQUENCE [LARGE SCALE GENOMIC DNA]</scope>
    <source>
        <tissue evidence="1">Muscle</tissue>
    </source>
</reference>
<comment type="caution">
    <text evidence="1">The sequence shown here is derived from an EMBL/GenBank/DDBJ whole genome shotgun (WGS) entry which is preliminary data.</text>
</comment>
<evidence type="ECO:0000313" key="1">
    <source>
        <dbReference type="EMBL" id="TNN29054.1"/>
    </source>
</evidence>
<dbReference type="EMBL" id="SRLO01006128">
    <property type="protein sequence ID" value="TNN29054.1"/>
    <property type="molecule type" value="Genomic_DNA"/>
</dbReference>
<name>A0A4Z2EKR4_9TELE</name>
<sequence>MAATRRSTPRRRR</sequence>
<dbReference type="Proteomes" id="UP000314294">
    <property type="component" value="Unassembled WGS sequence"/>
</dbReference>
<protein>
    <submittedName>
        <fullName evidence="1">Uncharacterized protein</fullName>
    </submittedName>
</protein>
<gene>
    <name evidence="1" type="ORF">EYF80_060799</name>
</gene>
<organism evidence="1 2">
    <name type="scientific">Liparis tanakae</name>
    <name type="common">Tanaka's snailfish</name>
    <dbReference type="NCBI Taxonomy" id="230148"/>
    <lineage>
        <taxon>Eukaryota</taxon>
        <taxon>Metazoa</taxon>
        <taxon>Chordata</taxon>
        <taxon>Craniata</taxon>
        <taxon>Vertebrata</taxon>
        <taxon>Euteleostomi</taxon>
        <taxon>Actinopterygii</taxon>
        <taxon>Neopterygii</taxon>
        <taxon>Teleostei</taxon>
        <taxon>Neoteleostei</taxon>
        <taxon>Acanthomorphata</taxon>
        <taxon>Eupercaria</taxon>
        <taxon>Perciformes</taxon>
        <taxon>Cottioidei</taxon>
        <taxon>Cottales</taxon>
        <taxon>Liparidae</taxon>
        <taxon>Liparis</taxon>
    </lineage>
</organism>